<keyword evidence="2" id="KW-1185">Reference proteome</keyword>
<dbReference type="EMBL" id="UYRU01052741">
    <property type="protein sequence ID" value="VDN12000.1"/>
    <property type="molecule type" value="Genomic_DNA"/>
</dbReference>
<gene>
    <name evidence="1" type="ORF">DILT_LOCUS7831</name>
</gene>
<reference evidence="1 2" key="1">
    <citation type="submission" date="2018-11" db="EMBL/GenBank/DDBJ databases">
        <authorList>
            <consortium name="Pathogen Informatics"/>
        </authorList>
    </citation>
    <scope>NUCLEOTIDE SEQUENCE [LARGE SCALE GENOMIC DNA]</scope>
</reference>
<proteinExistence type="predicted"/>
<dbReference type="AlphaFoldDB" id="A0A3P7LF62"/>
<organism evidence="1 2">
    <name type="scientific">Dibothriocephalus latus</name>
    <name type="common">Fish tapeworm</name>
    <name type="synonym">Diphyllobothrium latum</name>
    <dbReference type="NCBI Taxonomy" id="60516"/>
    <lineage>
        <taxon>Eukaryota</taxon>
        <taxon>Metazoa</taxon>
        <taxon>Spiralia</taxon>
        <taxon>Lophotrochozoa</taxon>
        <taxon>Platyhelminthes</taxon>
        <taxon>Cestoda</taxon>
        <taxon>Eucestoda</taxon>
        <taxon>Diphyllobothriidea</taxon>
        <taxon>Diphyllobothriidae</taxon>
        <taxon>Dibothriocephalus</taxon>
    </lineage>
</organism>
<evidence type="ECO:0000313" key="2">
    <source>
        <dbReference type="Proteomes" id="UP000281553"/>
    </source>
</evidence>
<dbReference type="Proteomes" id="UP000281553">
    <property type="component" value="Unassembled WGS sequence"/>
</dbReference>
<protein>
    <submittedName>
        <fullName evidence="1">Uncharacterized protein</fullName>
    </submittedName>
</protein>
<sequence length="92" mass="9984">MSSVDQIWEIFEAQPKTIIDLRAMLQEDVKQTGSDDRTKWLEDMITKATTETTAARSCLHFGPVCGSVLCAARACLQLGRICGPVLSASVAP</sequence>
<evidence type="ECO:0000313" key="1">
    <source>
        <dbReference type="EMBL" id="VDN12000.1"/>
    </source>
</evidence>
<accession>A0A3P7LF62</accession>
<name>A0A3P7LF62_DIBLA</name>